<evidence type="ECO:0008006" key="4">
    <source>
        <dbReference type="Google" id="ProtNLM"/>
    </source>
</evidence>
<name>B5Y4B1_PHATC</name>
<protein>
    <recommendedName>
        <fullName evidence="4">Transmembrane protein</fullName>
    </recommendedName>
</protein>
<dbReference type="RefSeq" id="XP_002185977.1">
    <property type="nucleotide sequence ID" value="XM_002185941.1"/>
</dbReference>
<keyword evidence="1" id="KW-0812">Transmembrane</keyword>
<feature type="transmembrane region" description="Helical" evidence="1">
    <location>
        <begin position="528"/>
        <end position="550"/>
    </location>
</feature>
<dbReference type="HOGENOM" id="CLU_444456_0_0_1"/>
<keyword evidence="1" id="KW-0472">Membrane</keyword>
<feature type="transmembrane region" description="Helical" evidence="1">
    <location>
        <begin position="209"/>
        <end position="231"/>
    </location>
</feature>
<gene>
    <name evidence="2" type="ORF">PHATR_46950</name>
</gene>
<dbReference type="GeneID" id="7204767"/>
<feature type="transmembrane region" description="Helical" evidence="1">
    <location>
        <begin position="115"/>
        <end position="136"/>
    </location>
</feature>
<keyword evidence="3" id="KW-1185">Reference proteome</keyword>
<dbReference type="AlphaFoldDB" id="B5Y4B1"/>
<dbReference type="InParanoid" id="B5Y4B1"/>
<feature type="transmembrane region" description="Helical" evidence="1">
    <location>
        <begin position="556"/>
        <end position="579"/>
    </location>
</feature>
<keyword evidence="1" id="KW-1133">Transmembrane helix</keyword>
<feature type="transmembrane region" description="Helical" evidence="1">
    <location>
        <begin position="480"/>
        <end position="497"/>
    </location>
</feature>
<evidence type="ECO:0000313" key="3">
    <source>
        <dbReference type="Proteomes" id="UP000000759"/>
    </source>
</evidence>
<evidence type="ECO:0000256" key="1">
    <source>
        <dbReference type="SAM" id="Phobius"/>
    </source>
</evidence>
<sequence length="671" mass="75689">MNRSTAGVPSAIGERQMETMEIMGSPVDDVDATDMDEEESMPDDFEARYPLSRHIAGWRFWWAFAKYPLALLLINTVVLLFLSLYNPKNDYQDTYNNDWETSSLMLMMTRFRVKCVGVVVMAFLDIIFLYLAAAFLRKDMHLLVREHQAQDSQAQSAETQSPIWRTAAPLPQLDLKVLDHVHARVAQKVDAYLHRDPAWQSTFPFLVSLLYLLMALAATASLTSVLLLIFVNSAQGMSLCTARDTNVIKFNQTDGVPEDLLDWANEGSSVEATYVRLSDGTLYFRGSAAYIQEPTMLSVYHGMRINGFHSIESDRDSNLRLLASKADGSVSMYSHVSSPTFFASVLEDNSGTSTSFCFLYKEVVQEGYDIDTFFSVPYASSVFSVACIDSKEDANQEVRNTTFSSSNQQELRSCLGRAYDGEYWVRQDGVDRHFWSIQEVQIVRVNPQTMVATTIANKTHSRDFRPVWSREGKCNLRIQEIGYSAAAVFLFIFALAMEQTLKIPSSAGCLAMSIVATLTWIDETLAGLLSLVLIIATAFYLIMGSPSLVVREQMLWGMYCVIILQLVFEFYPVVVFGLGLGIARDHPVLQLGGWIGGPFAVFFLLFYSITDSIDWLELVAFIPLSVLIACGMVTAGNQLTRYRPFLLFYLRRLWRSLCLKIRPQIRQQSRS</sequence>
<feature type="transmembrane region" description="Helical" evidence="1">
    <location>
        <begin position="591"/>
        <end position="609"/>
    </location>
</feature>
<feature type="transmembrane region" description="Helical" evidence="1">
    <location>
        <begin position="60"/>
        <end position="82"/>
    </location>
</feature>
<dbReference type="KEGG" id="pti:PHATR_46950"/>
<proteinExistence type="predicted"/>
<evidence type="ECO:0000313" key="2">
    <source>
        <dbReference type="EMBL" id="ACI65447.1"/>
    </source>
</evidence>
<reference evidence="2 3" key="1">
    <citation type="journal article" date="2008" name="Nature">
        <title>The Phaeodactylum genome reveals the evolutionary history of diatom genomes.</title>
        <authorList>
            <person name="Bowler C."/>
            <person name="Allen A.E."/>
            <person name="Badger J.H."/>
            <person name="Grimwood J."/>
            <person name="Jabbari K."/>
            <person name="Kuo A."/>
            <person name="Maheswari U."/>
            <person name="Martens C."/>
            <person name="Maumus F."/>
            <person name="Otillar R.P."/>
            <person name="Rayko E."/>
            <person name="Salamov A."/>
            <person name="Vandepoele K."/>
            <person name="Beszteri B."/>
            <person name="Gruber A."/>
            <person name="Heijde M."/>
            <person name="Katinka M."/>
            <person name="Mock T."/>
            <person name="Valentin K."/>
            <person name="Verret F."/>
            <person name="Berges J.A."/>
            <person name="Brownlee C."/>
            <person name="Cadoret J.P."/>
            <person name="Chiovitti A."/>
            <person name="Choi C.J."/>
            <person name="Coesel S."/>
            <person name="De Martino A."/>
            <person name="Detter J.C."/>
            <person name="Durkin C."/>
            <person name="Falciatore A."/>
            <person name="Fournet J."/>
            <person name="Haruta M."/>
            <person name="Huysman M.J."/>
            <person name="Jenkins B.D."/>
            <person name="Jiroutova K."/>
            <person name="Jorgensen R.E."/>
            <person name="Joubert Y."/>
            <person name="Kaplan A."/>
            <person name="Kroger N."/>
            <person name="Kroth P.G."/>
            <person name="La Roche J."/>
            <person name="Lindquist E."/>
            <person name="Lommer M."/>
            <person name="Martin-Jezequel V."/>
            <person name="Lopez P.J."/>
            <person name="Lucas S."/>
            <person name="Mangogna M."/>
            <person name="McGinnis K."/>
            <person name="Medlin L.K."/>
            <person name="Montsant A."/>
            <person name="Oudot-Le Secq M.P."/>
            <person name="Napoli C."/>
            <person name="Obornik M."/>
            <person name="Parker M.S."/>
            <person name="Petit J.L."/>
            <person name="Porcel B.M."/>
            <person name="Poulsen N."/>
            <person name="Robison M."/>
            <person name="Rychlewski L."/>
            <person name="Rynearson T.A."/>
            <person name="Schmutz J."/>
            <person name="Shapiro H."/>
            <person name="Siaut M."/>
            <person name="Stanley M."/>
            <person name="Sussman M.R."/>
            <person name="Taylor A.R."/>
            <person name="Vardi A."/>
            <person name="von Dassow P."/>
            <person name="Vyverman W."/>
            <person name="Willis A."/>
            <person name="Wyrwicz L.S."/>
            <person name="Rokhsar D.S."/>
            <person name="Weissenbach J."/>
            <person name="Armbrust E.V."/>
            <person name="Green B.R."/>
            <person name="Van de Peer Y."/>
            <person name="Grigoriev I.V."/>
        </authorList>
    </citation>
    <scope>NUCLEOTIDE SEQUENCE [LARGE SCALE GENOMIC DNA]</scope>
    <source>
        <strain evidence="2 3">CCAP 1055/1</strain>
    </source>
</reference>
<dbReference type="Proteomes" id="UP000000759">
    <property type="component" value="Chromosome 11"/>
</dbReference>
<dbReference type="PaxDb" id="2850-Phatr46950"/>
<accession>B5Y4B1</accession>
<dbReference type="EMBL" id="CP001141">
    <property type="protein sequence ID" value="ACI65447.1"/>
    <property type="molecule type" value="Genomic_DNA"/>
</dbReference>
<reference evidence="3" key="2">
    <citation type="submission" date="2008-08" db="EMBL/GenBank/DDBJ databases">
        <authorList>
            <consortium name="Diatom Consortium"/>
            <person name="Grigoriev I."/>
            <person name="Grimwood J."/>
            <person name="Kuo A."/>
            <person name="Otillar R.P."/>
            <person name="Salamov A."/>
            <person name="Detter J.C."/>
            <person name="Lindquist E."/>
            <person name="Shapiro H."/>
            <person name="Lucas S."/>
            <person name="Glavina del Rio T."/>
            <person name="Pitluck S."/>
            <person name="Rokhsar D."/>
            <person name="Bowler C."/>
        </authorList>
    </citation>
    <scope>GENOME REANNOTATION</scope>
    <source>
        <strain evidence="3">CCAP 1055/1</strain>
    </source>
</reference>
<organism evidence="2 3">
    <name type="scientific">Phaeodactylum tricornutum (strain CCAP 1055/1)</name>
    <dbReference type="NCBI Taxonomy" id="556484"/>
    <lineage>
        <taxon>Eukaryota</taxon>
        <taxon>Sar</taxon>
        <taxon>Stramenopiles</taxon>
        <taxon>Ochrophyta</taxon>
        <taxon>Bacillariophyta</taxon>
        <taxon>Bacillariophyceae</taxon>
        <taxon>Bacillariophycidae</taxon>
        <taxon>Naviculales</taxon>
        <taxon>Phaeodactylaceae</taxon>
        <taxon>Phaeodactylum</taxon>
    </lineage>
</organism>
<feature type="transmembrane region" description="Helical" evidence="1">
    <location>
        <begin position="615"/>
        <end position="635"/>
    </location>
</feature>